<dbReference type="GeneID" id="5971952"/>
<gene>
    <name evidence="2" type="ORF">SNOG_04671</name>
</gene>
<reference evidence="3" key="1">
    <citation type="journal article" date="2007" name="Plant Cell">
        <title>Dothideomycete-plant interactions illuminated by genome sequencing and EST analysis of the wheat pathogen Stagonospora nodorum.</title>
        <authorList>
            <person name="Hane J.K."/>
            <person name="Lowe R.G."/>
            <person name="Solomon P.S."/>
            <person name="Tan K.C."/>
            <person name="Schoch C.L."/>
            <person name="Spatafora J.W."/>
            <person name="Crous P.W."/>
            <person name="Kodira C."/>
            <person name="Birren B.W."/>
            <person name="Galagan J.E."/>
            <person name="Torriani S.F."/>
            <person name="McDonald B.A."/>
            <person name="Oliver R.P."/>
        </authorList>
    </citation>
    <scope>NUCLEOTIDE SEQUENCE [LARGE SCALE GENOMIC DNA]</scope>
    <source>
        <strain evidence="3">SN15 / ATCC MYA-4574 / FGSC 10173</strain>
    </source>
</reference>
<protein>
    <submittedName>
        <fullName evidence="2">Uncharacterized protein</fullName>
    </submittedName>
</protein>
<evidence type="ECO:0000313" key="3">
    <source>
        <dbReference type="Proteomes" id="UP000001055"/>
    </source>
</evidence>
<dbReference type="Proteomes" id="UP000001055">
    <property type="component" value="Unassembled WGS sequence"/>
</dbReference>
<dbReference type="eggNOG" id="ENOG502T0Y1">
    <property type="taxonomic scope" value="Eukaryota"/>
</dbReference>
<dbReference type="HOGENOM" id="CLU_091792_0_0_1"/>
<dbReference type="OMA" id="TSHNNDI"/>
<proteinExistence type="predicted"/>
<dbReference type="AlphaFoldDB" id="Q0UU93"/>
<dbReference type="InParanoid" id="Q0UU93"/>
<feature type="transmembrane region" description="Helical" evidence="1">
    <location>
        <begin position="12"/>
        <end position="33"/>
    </location>
</feature>
<keyword evidence="1" id="KW-0812">Transmembrane</keyword>
<dbReference type="VEuPathDB" id="FungiDB:JI435_046710"/>
<sequence length="221" mass="25061">MAPSIANIPDHYLWLGLGVFTFIAIQQVSHGLLHIRTLTEIHRLPHPRPSHPPSPTHQEDTIKTSSLLTLATSPNLDIRTSATKILCQRFFASPSAKKLWQKDLQSNDPEIKHRAQLVYNLLSEHDVGLAMPRERWRVHQPSLATLELDVQDLRRRRREAVVIHDGDVDRPVGEEDLFMRDAGEEGGEIGALEDHDFVSEGTAEREPADALALFERLRSMR</sequence>
<accession>Q0UU93</accession>
<evidence type="ECO:0000313" key="2">
    <source>
        <dbReference type="EMBL" id="EAT88431.1"/>
    </source>
</evidence>
<dbReference type="KEGG" id="pno:SNOG_04671"/>
<keyword evidence="1" id="KW-1133">Transmembrane helix</keyword>
<dbReference type="EMBL" id="CH445330">
    <property type="protein sequence ID" value="EAT88431.1"/>
    <property type="molecule type" value="Genomic_DNA"/>
</dbReference>
<dbReference type="RefSeq" id="XP_001795084.1">
    <property type="nucleotide sequence ID" value="XM_001795032.1"/>
</dbReference>
<name>Q0UU93_PHANO</name>
<keyword evidence="1" id="KW-0472">Membrane</keyword>
<evidence type="ECO:0000256" key="1">
    <source>
        <dbReference type="SAM" id="Phobius"/>
    </source>
</evidence>
<organism evidence="2 3">
    <name type="scientific">Phaeosphaeria nodorum (strain SN15 / ATCC MYA-4574 / FGSC 10173)</name>
    <name type="common">Glume blotch fungus</name>
    <name type="synonym">Parastagonospora nodorum</name>
    <dbReference type="NCBI Taxonomy" id="321614"/>
    <lineage>
        <taxon>Eukaryota</taxon>
        <taxon>Fungi</taxon>
        <taxon>Dikarya</taxon>
        <taxon>Ascomycota</taxon>
        <taxon>Pezizomycotina</taxon>
        <taxon>Dothideomycetes</taxon>
        <taxon>Pleosporomycetidae</taxon>
        <taxon>Pleosporales</taxon>
        <taxon>Pleosporineae</taxon>
        <taxon>Phaeosphaeriaceae</taxon>
        <taxon>Parastagonospora</taxon>
    </lineage>
</organism>